<name>V8NA48_OPHHA</name>
<dbReference type="Proteomes" id="UP000018936">
    <property type="component" value="Unassembled WGS sequence"/>
</dbReference>
<dbReference type="PANTHER" id="PTHR24061:SF599">
    <property type="entry name" value="G-PROTEIN COUPLED RECEPTORS FAMILY 3 PROFILE DOMAIN-CONTAINING PROTEIN"/>
    <property type="match status" value="1"/>
</dbReference>
<dbReference type="OrthoDB" id="9037345at2759"/>
<protein>
    <recommendedName>
        <fullName evidence="1">GPCR family 3 nine cysteines domain-containing protein</fullName>
    </recommendedName>
</protein>
<feature type="domain" description="GPCR family 3 nine cysteines" evidence="1">
    <location>
        <begin position="146"/>
        <end position="191"/>
    </location>
</feature>
<dbReference type="AlphaFoldDB" id="V8NA48"/>
<evidence type="ECO:0000313" key="2">
    <source>
        <dbReference type="EMBL" id="ETE58442.1"/>
    </source>
</evidence>
<dbReference type="InterPro" id="IPR011500">
    <property type="entry name" value="GPCR_3_9-Cys_dom"/>
</dbReference>
<dbReference type="InterPro" id="IPR038550">
    <property type="entry name" value="GPCR_3_9-Cys_sf"/>
</dbReference>
<dbReference type="Pfam" id="PF07562">
    <property type="entry name" value="NCD3G"/>
    <property type="match status" value="1"/>
</dbReference>
<evidence type="ECO:0000259" key="1">
    <source>
        <dbReference type="Pfam" id="PF07562"/>
    </source>
</evidence>
<feature type="non-terminal residue" evidence="2">
    <location>
        <position position="1"/>
    </location>
</feature>
<dbReference type="InterPro" id="IPR000068">
    <property type="entry name" value="GPCR_3_Ca_sens_rcpt-rel"/>
</dbReference>
<dbReference type="PANTHER" id="PTHR24061">
    <property type="entry name" value="CALCIUM-SENSING RECEPTOR-RELATED"/>
    <property type="match status" value="1"/>
</dbReference>
<dbReference type="EMBL" id="AZIM01006753">
    <property type="protein sequence ID" value="ETE58442.1"/>
    <property type="molecule type" value="Genomic_DNA"/>
</dbReference>
<gene>
    <name evidence="2" type="ORF">L345_15836</name>
</gene>
<sequence>MDRRRSGERSVVAEGSAGKAGQHHSEVWKALSVTFSMMMSISLRLCPCPCATTAAFQAISDKTKKENNFVAMVVLNVHQERFPTRQVSMTVLNSTNEFNAAIIIDGFIEPLFPHGWMTGRIEFLSPSEYHLLPYVMKSAILATVPPLSLCNDPCQSGYRKTKKEGEKFCCYDCAPCPKRMISSQKDMENCI</sequence>
<proteinExistence type="predicted"/>
<dbReference type="GO" id="GO:0005886">
    <property type="term" value="C:plasma membrane"/>
    <property type="evidence" value="ECO:0007669"/>
    <property type="project" value="TreeGrafter"/>
</dbReference>
<dbReference type="GO" id="GO:0004930">
    <property type="term" value="F:G protein-coupled receptor activity"/>
    <property type="evidence" value="ECO:0007669"/>
    <property type="project" value="InterPro"/>
</dbReference>
<dbReference type="Gene3D" id="2.10.50.30">
    <property type="entry name" value="GPCR, family 3, nine cysteines domain"/>
    <property type="match status" value="1"/>
</dbReference>
<accession>V8NA48</accession>
<keyword evidence="3" id="KW-1185">Reference proteome</keyword>
<comment type="caution">
    <text evidence="2">The sequence shown here is derived from an EMBL/GenBank/DDBJ whole genome shotgun (WGS) entry which is preliminary data.</text>
</comment>
<organism evidence="2 3">
    <name type="scientific">Ophiophagus hannah</name>
    <name type="common">King cobra</name>
    <name type="synonym">Naja hannah</name>
    <dbReference type="NCBI Taxonomy" id="8665"/>
    <lineage>
        <taxon>Eukaryota</taxon>
        <taxon>Metazoa</taxon>
        <taxon>Chordata</taxon>
        <taxon>Craniata</taxon>
        <taxon>Vertebrata</taxon>
        <taxon>Euteleostomi</taxon>
        <taxon>Lepidosauria</taxon>
        <taxon>Squamata</taxon>
        <taxon>Bifurcata</taxon>
        <taxon>Unidentata</taxon>
        <taxon>Episquamata</taxon>
        <taxon>Toxicofera</taxon>
        <taxon>Serpentes</taxon>
        <taxon>Colubroidea</taxon>
        <taxon>Elapidae</taxon>
        <taxon>Elapinae</taxon>
        <taxon>Ophiophagus</taxon>
    </lineage>
</organism>
<evidence type="ECO:0000313" key="3">
    <source>
        <dbReference type="Proteomes" id="UP000018936"/>
    </source>
</evidence>
<reference evidence="2 3" key="1">
    <citation type="journal article" date="2013" name="Proc. Natl. Acad. Sci. U.S.A.">
        <title>The king cobra genome reveals dynamic gene evolution and adaptation in the snake venom system.</title>
        <authorList>
            <person name="Vonk F.J."/>
            <person name="Casewell N.R."/>
            <person name="Henkel C.V."/>
            <person name="Heimberg A.M."/>
            <person name="Jansen H.J."/>
            <person name="McCleary R.J."/>
            <person name="Kerkkamp H.M."/>
            <person name="Vos R.A."/>
            <person name="Guerreiro I."/>
            <person name="Calvete J.J."/>
            <person name="Wuster W."/>
            <person name="Woods A.E."/>
            <person name="Logan J.M."/>
            <person name="Harrison R.A."/>
            <person name="Castoe T.A."/>
            <person name="de Koning A.P."/>
            <person name="Pollock D.D."/>
            <person name="Yandell M."/>
            <person name="Calderon D."/>
            <person name="Renjifo C."/>
            <person name="Currier R.B."/>
            <person name="Salgado D."/>
            <person name="Pla D."/>
            <person name="Sanz L."/>
            <person name="Hyder A.S."/>
            <person name="Ribeiro J.M."/>
            <person name="Arntzen J.W."/>
            <person name="van den Thillart G.E."/>
            <person name="Boetzer M."/>
            <person name="Pirovano W."/>
            <person name="Dirks R.P."/>
            <person name="Spaink H.P."/>
            <person name="Duboule D."/>
            <person name="McGlinn E."/>
            <person name="Kini R.M."/>
            <person name="Richardson M.K."/>
        </authorList>
    </citation>
    <scope>NUCLEOTIDE SEQUENCE</scope>
    <source>
        <tissue evidence="2">Blood</tissue>
    </source>
</reference>
<feature type="non-terminal residue" evidence="2">
    <location>
        <position position="191"/>
    </location>
</feature>